<evidence type="ECO:0000313" key="3">
    <source>
        <dbReference type="EMBL" id="KAI1518812.1"/>
    </source>
</evidence>
<name>A0A2W1GHK7_9PLEO</name>
<feature type="compositionally biased region" description="Basic and acidic residues" evidence="1">
    <location>
        <begin position="159"/>
        <end position="168"/>
    </location>
</feature>
<gene>
    <name evidence="3" type="ORF">Ptr86124_001940</name>
</gene>
<keyword evidence="4" id="KW-1185">Reference proteome</keyword>
<dbReference type="PANTHER" id="PTHR38795:SF1">
    <property type="entry name" value="DUF6604 DOMAIN-CONTAINING PROTEIN"/>
    <property type="match status" value="1"/>
</dbReference>
<feature type="domain" description="DUF6604" evidence="2">
    <location>
        <begin position="14"/>
        <end position="255"/>
    </location>
</feature>
<feature type="compositionally biased region" description="Basic residues" evidence="1">
    <location>
        <begin position="669"/>
        <end position="682"/>
    </location>
</feature>
<dbReference type="EMBL" id="NRDI02000002">
    <property type="protein sequence ID" value="KAI1518812.1"/>
    <property type="molecule type" value="Genomic_DNA"/>
</dbReference>
<dbReference type="Proteomes" id="UP000249757">
    <property type="component" value="Unassembled WGS sequence"/>
</dbReference>
<reference evidence="4" key="1">
    <citation type="journal article" date="2022" name="Microb. Genom.">
        <title>A global pangenome for the wheat fungal pathogen Pyrenophora tritici-repentis and prediction of effector protein structural homology.</title>
        <authorList>
            <person name="Moolhuijzen P.M."/>
            <person name="See P.T."/>
            <person name="Shi G."/>
            <person name="Powell H.R."/>
            <person name="Cockram J."/>
            <person name="Jorgensen L.N."/>
            <person name="Benslimane H."/>
            <person name="Strelkov S.E."/>
            <person name="Turner J."/>
            <person name="Liu Z."/>
            <person name="Moffat C.S."/>
        </authorList>
    </citation>
    <scope>NUCLEOTIDE SEQUENCE [LARGE SCALE GENOMIC DNA]</scope>
</reference>
<dbReference type="Pfam" id="PF20253">
    <property type="entry name" value="DUF6604"/>
    <property type="match status" value="1"/>
</dbReference>
<dbReference type="AlphaFoldDB" id="A0A2W1GHK7"/>
<dbReference type="InterPro" id="IPR046539">
    <property type="entry name" value="DUF6604"/>
</dbReference>
<dbReference type="PANTHER" id="PTHR38795">
    <property type="entry name" value="DUF6604 DOMAIN-CONTAINING PROTEIN"/>
    <property type="match status" value="1"/>
</dbReference>
<feature type="region of interest" description="Disordered" evidence="1">
    <location>
        <begin position="157"/>
        <end position="200"/>
    </location>
</feature>
<organism evidence="3 4">
    <name type="scientific">Pyrenophora tritici-repentis</name>
    <dbReference type="NCBI Taxonomy" id="45151"/>
    <lineage>
        <taxon>Eukaryota</taxon>
        <taxon>Fungi</taxon>
        <taxon>Dikarya</taxon>
        <taxon>Ascomycota</taxon>
        <taxon>Pezizomycotina</taxon>
        <taxon>Dothideomycetes</taxon>
        <taxon>Pleosporomycetidae</taxon>
        <taxon>Pleosporales</taxon>
        <taxon>Pleosporineae</taxon>
        <taxon>Pleosporaceae</taxon>
        <taxon>Pyrenophora</taxon>
    </lineage>
</organism>
<evidence type="ECO:0000313" key="4">
    <source>
        <dbReference type="Proteomes" id="UP000249757"/>
    </source>
</evidence>
<feature type="compositionally biased region" description="Acidic residues" evidence="1">
    <location>
        <begin position="169"/>
        <end position="179"/>
    </location>
</feature>
<proteinExistence type="predicted"/>
<protein>
    <recommendedName>
        <fullName evidence="2">DUF6604 domain-containing protein</fullName>
    </recommendedName>
</protein>
<sequence>MDPYRRNELPETVRRYKAYTDQFEQWLIKTAIQREVEVAEIINTKAQKNKGKKGYRLAIGQQKQLVEAIASTNTPLNDTSGLLDLSDAIRSRKEVAEYHRFQNSEDDGHAYFNLNLEGFMTSLSRLVVPKMFRSEEPKEKSPVTYLLRFGGPDTVAEEQNERLKKMREEEDEDVEVEDDSQPRPVPVPPKKKNPDEQPMTEAETLLQTEHTLICFLYNYNRLRLVVRDTWDAYHNGEITAVTAGLVTDLVQSHLHQDVNAITEELELRPGELPILLHTLQKKLNTPHDHPAQAADGIVEVHHVRYLFAYEGTYLFLRYHRKDAPPGPLDAEGKPHKHWASNWIHFYDLIRKSELKLPKWDHFTEEILMHPSPSRSYLPLGLQIILDVIDITNPDSRKLLFDLREHGLEVSNCIRLHIEFEDRMWANDNKPDYFTSEEVKFSNTYLATATHLLEWVQELIKSKTGPDGEQIMTAGVFVTLHATLAGMSMWHFNVSYQGAAIVKTQWFVNALAHLYNAARQIGGLDLEWPDLEFLIKTQGEKRIFQGDRPTSPDDFFSRFLLSSTAVSSRAFASDYRHGNTKSQHMPNMSSSAQKNHGFIPDLPLEMKIREFYTTNSTDENRWIRRHAVFNYLHTKREESTPVADSKEVLTRLEDLRKAFKSFTTKISPPKPKKRKGKKSKPKVNKPDFWSQDETHADLLTTMRTELAANEVHNNFDYLSFYRRAFTLVMAIREKVLLGDRLRSLHATHVDEEKEPSNFTLICELFREMRIGEKTRAEKEDEEKGLGTQLSTKVVPVGQLGAVTDMIRDLIGREGGEELKRAQLRRDRDWEGLKAAYAAEEEKEAAVGGDVVLAAE</sequence>
<evidence type="ECO:0000259" key="2">
    <source>
        <dbReference type="Pfam" id="PF20253"/>
    </source>
</evidence>
<dbReference type="OrthoDB" id="5238236at2759"/>
<evidence type="ECO:0000256" key="1">
    <source>
        <dbReference type="SAM" id="MobiDB-lite"/>
    </source>
</evidence>
<feature type="region of interest" description="Disordered" evidence="1">
    <location>
        <begin position="662"/>
        <end position="686"/>
    </location>
</feature>
<accession>A0A2W1GHK7</accession>
<comment type="caution">
    <text evidence="3">The sequence shown here is derived from an EMBL/GenBank/DDBJ whole genome shotgun (WGS) entry which is preliminary data.</text>
</comment>